<gene>
    <name evidence="1" type="ORF">J2S44_007932</name>
</gene>
<dbReference type="RefSeq" id="WP_310425293.1">
    <property type="nucleotide sequence ID" value="NZ_JAVDYC010000001.1"/>
</dbReference>
<dbReference type="InterPro" id="IPR016024">
    <property type="entry name" value="ARM-type_fold"/>
</dbReference>
<protein>
    <recommendedName>
        <fullName evidence="3">Leucine rich repeat variant</fullName>
    </recommendedName>
</protein>
<evidence type="ECO:0008006" key="3">
    <source>
        <dbReference type="Google" id="ProtNLM"/>
    </source>
</evidence>
<dbReference type="InterPro" id="IPR011989">
    <property type="entry name" value="ARM-like"/>
</dbReference>
<reference evidence="1 2" key="1">
    <citation type="submission" date="2023-07" db="EMBL/GenBank/DDBJ databases">
        <title>Sequencing the genomes of 1000 actinobacteria strains.</title>
        <authorList>
            <person name="Klenk H.-P."/>
        </authorList>
    </citation>
    <scope>NUCLEOTIDE SEQUENCE [LARGE SCALE GENOMIC DNA]</scope>
    <source>
        <strain evidence="1 2">DSM 44711</strain>
    </source>
</reference>
<comment type="caution">
    <text evidence="1">The sequence shown here is derived from an EMBL/GenBank/DDBJ whole genome shotgun (WGS) entry which is preliminary data.</text>
</comment>
<accession>A0AAE3ZXF4</accession>
<keyword evidence="2" id="KW-1185">Reference proteome</keyword>
<dbReference type="SUPFAM" id="SSF48371">
    <property type="entry name" value="ARM repeat"/>
    <property type="match status" value="1"/>
</dbReference>
<name>A0AAE3ZXF4_9ACTN</name>
<evidence type="ECO:0000313" key="1">
    <source>
        <dbReference type="EMBL" id="MDR7327682.1"/>
    </source>
</evidence>
<dbReference type="Gene3D" id="1.25.10.10">
    <property type="entry name" value="Leucine-rich Repeat Variant"/>
    <property type="match status" value="2"/>
</dbReference>
<sequence>MRSDSVLRGLAENPSVPVEVLAGLMRDRPEPVAAGLAGRTELPVAVQRWLAGHESYRVRQAVGNRVGLDAEIRDRLARDPDWRVRLAVLCRREQHPALSAEALTRLLPVLLDDLPADRFITDGELFEELFTADWSRVPVTARHPDPRIRRFAAPYAWRDDLRFLSSDPDPGVAAAATASIAEHERVMEPADLPDHHCHAFWDVLHRPLSPALAARVAAGDDVEAVRTIAANPTVTPGIVDALSRHADPEVRSGVAARADLTAAQVTAVVADPSPAVRAVAATRADLTPEQIAALAADPDEAVRDAVAGHAYLSGEERAILAGAAELSRERALRWAGAPNPRLRCRAAQHPGLPSGTVAVLTADPDATVRRALALHHPEAPGALLLRCYVEDSRHSGLLARPRFPRSGLSRFATHPDPHVRRLAARDVDADPELLTSLLTDPHRCVRVDAARSPRLPADRITALLDDPDLAVLAAANPSLDWRPVIAAFR</sequence>
<dbReference type="EMBL" id="JAVDYC010000001">
    <property type="protein sequence ID" value="MDR7327682.1"/>
    <property type="molecule type" value="Genomic_DNA"/>
</dbReference>
<dbReference type="AlphaFoldDB" id="A0AAE3ZXF4"/>
<proteinExistence type="predicted"/>
<organism evidence="1 2">
    <name type="scientific">Catenuloplanes niger</name>
    <dbReference type="NCBI Taxonomy" id="587534"/>
    <lineage>
        <taxon>Bacteria</taxon>
        <taxon>Bacillati</taxon>
        <taxon>Actinomycetota</taxon>
        <taxon>Actinomycetes</taxon>
        <taxon>Micromonosporales</taxon>
        <taxon>Micromonosporaceae</taxon>
        <taxon>Catenuloplanes</taxon>
    </lineage>
</organism>
<dbReference type="Proteomes" id="UP001183629">
    <property type="component" value="Unassembled WGS sequence"/>
</dbReference>
<evidence type="ECO:0000313" key="2">
    <source>
        <dbReference type="Proteomes" id="UP001183629"/>
    </source>
</evidence>